<evidence type="ECO:0000259" key="1">
    <source>
        <dbReference type="PROSITE" id="PS50011"/>
    </source>
</evidence>
<dbReference type="PROSITE" id="PS50011">
    <property type="entry name" value="PROTEIN_KINASE_DOM"/>
    <property type="match status" value="1"/>
</dbReference>
<dbReference type="Pfam" id="PF17667">
    <property type="entry name" value="Pkinase_fungal"/>
    <property type="match status" value="1"/>
</dbReference>
<dbReference type="Proteomes" id="UP000053424">
    <property type="component" value="Unassembled WGS sequence"/>
</dbReference>
<dbReference type="InterPro" id="IPR011009">
    <property type="entry name" value="Kinase-like_dom_sf"/>
</dbReference>
<dbReference type="OrthoDB" id="5569250at2759"/>
<dbReference type="AlphaFoldDB" id="A0A0C3CHR2"/>
<protein>
    <recommendedName>
        <fullName evidence="1">Protein kinase domain-containing protein</fullName>
    </recommendedName>
</protein>
<dbReference type="PANTHER" id="PTHR38248:SF2">
    <property type="entry name" value="FUNK1 11"/>
    <property type="match status" value="1"/>
</dbReference>
<sequence>MLGHYILWKGGIQHGDISVSNLMHRNGTGVLNDFDLARLATPDNPYHRGYDRTGTTPFLALELLTPDGQGGKVERRYRHDLESFFWVLAWITACYDNG</sequence>
<evidence type="ECO:0000313" key="2">
    <source>
        <dbReference type="EMBL" id="KIM43121.1"/>
    </source>
</evidence>
<dbReference type="GO" id="GO:0004672">
    <property type="term" value="F:protein kinase activity"/>
    <property type="evidence" value="ECO:0007669"/>
    <property type="project" value="InterPro"/>
</dbReference>
<reference evidence="3" key="2">
    <citation type="submission" date="2015-01" db="EMBL/GenBank/DDBJ databases">
        <title>Evolutionary Origins and Diversification of the Mycorrhizal Mutualists.</title>
        <authorList>
            <consortium name="DOE Joint Genome Institute"/>
            <consortium name="Mycorrhizal Genomics Consortium"/>
            <person name="Kohler A."/>
            <person name="Kuo A."/>
            <person name="Nagy L.G."/>
            <person name="Floudas D."/>
            <person name="Copeland A."/>
            <person name="Barry K.W."/>
            <person name="Cichocki N."/>
            <person name="Veneault-Fourrey C."/>
            <person name="LaButti K."/>
            <person name="Lindquist E.A."/>
            <person name="Lipzen A."/>
            <person name="Lundell T."/>
            <person name="Morin E."/>
            <person name="Murat C."/>
            <person name="Riley R."/>
            <person name="Ohm R."/>
            <person name="Sun H."/>
            <person name="Tunlid A."/>
            <person name="Henrissat B."/>
            <person name="Grigoriev I.V."/>
            <person name="Hibbett D.S."/>
            <person name="Martin F."/>
        </authorList>
    </citation>
    <scope>NUCLEOTIDE SEQUENCE [LARGE SCALE GENOMIC DNA]</scope>
    <source>
        <strain evidence="3">h7</strain>
    </source>
</reference>
<name>A0A0C3CHR2_HEBCY</name>
<dbReference type="STRING" id="686832.A0A0C3CHR2"/>
<dbReference type="HOGENOM" id="CLU_138921_2_1_1"/>
<dbReference type="GO" id="GO:0005524">
    <property type="term" value="F:ATP binding"/>
    <property type="evidence" value="ECO:0007669"/>
    <property type="project" value="InterPro"/>
</dbReference>
<reference evidence="2 3" key="1">
    <citation type="submission" date="2014-04" db="EMBL/GenBank/DDBJ databases">
        <authorList>
            <consortium name="DOE Joint Genome Institute"/>
            <person name="Kuo A."/>
            <person name="Gay G."/>
            <person name="Dore J."/>
            <person name="Kohler A."/>
            <person name="Nagy L.G."/>
            <person name="Floudas D."/>
            <person name="Copeland A."/>
            <person name="Barry K.W."/>
            <person name="Cichocki N."/>
            <person name="Veneault-Fourrey C."/>
            <person name="LaButti K."/>
            <person name="Lindquist E.A."/>
            <person name="Lipzen A."/>
            <person name="Lundell T."/>
            <person name="Morin E."/>
            <person name="Murat C."/>
            <person name="Sun H."/>
            <person name="Tunlid A."/>
            <person name="Henrissat B."/>
            <person name="Grigoriev I.V."/>
            <person name="Hibbett D.S."/>
            <person name="Martin F."/>
            <person name="Nordberg H.P."/>
            <person name="Cantor M.N."/>
            <person name="Hua S.X."/>
        </authorList>
    </citation>
    <scope>NUCLEOTIDE SEQUENCE [LARGE SCALE GENOMIC DNA]</scope>
    <source>
        <strain evidence="3">h7</strain>
    </source>
</reference>
<feature type="domain" description="Protein kinase" evidence="1">
    <location>
        <begin position="1"/>
        <end position="98"/>
    </location>
</feature>
<proteinExistence type="predicted"/>
<dbReference type="InterPro" id="IPR000719">
    <property type="entry name" value="Prot_kinase_dom"/>
</dbReference>
<dbReference type="PANTHER" id="PTHR38248">
    <property type="entry name" value="FUNK1 6"/>
    <property type="match status" value="1"/>
</dbReference>
<dbReference type="EMBL" id="KN831776">
    <property type="protein sequence ID" value="KIM43121.1"/>
    <property type="molecule type" value="Genomic_DNA"/>
</dbReference>
<dbReference type="SUPFAM" id="SSF56112">
    <property type="entry name" value="Protein kinase-like (PK-like)"/>
    <property type="match status" value="1"/>
</dbReference>
<organism evidence="2 3">
    <name type="scientific">Hebeloma cylindrosporum</name>
    <dbReference type="NCBI Taxonomy" id="76867"/>
    <lineage>
        <taxon>Eukaryota</taxon>
        <taxon>Fungi</taxon>
        <taxon>Dikarya</taxon>
        <taxon>Basidiomycota</taxon>
        <taxon>Agaricomycotina</taxon>
        <taxon>Agaricomycetes</taxon>
        <taxon>Agaricomycetidae</taxon>
        <taxon>Agaricales</taxon>
        <taxon>Agaricineae</taxon>
        <taxon>Hymenogastraceae</taxon>
        <taxon>Hebeloma</taxon>
    </lineage>
</organism>
<gene>
    <name evidence="2" type="ORF">M413DRAFT_51582</name>
</gene>
<accession>A0A0C3CHR2</accession>
<feature type="non-terminal residue" evidence="2">
    <location>
        <position position="98"/>
    </location>
</feature>
<evidence type="ECO:0000313" key="3">
    <source>
        <dbReference type="Proteomes" id="UP000053424"/>
    </source>
</evidence>
<dbReference type="Gene3D" id="1.10.510.10">
    <property type="entry name" value="Transferase(Phosphotransferase) domain 1"/>
    <property type="match status" value="1"/>
</dbReference>
<dbReference type="InterPro" id="IPR040976">
    <property type="entry name" value="Pkinase_fungal"/>
</dbReference>
<keyword evidence="3" id="KW-1185">Reference proteome</keyword>